<dbReference type="STRING" id="645274.SAMN04487901_10490"/>
<reference evidence="1 4" key="1">
    <citation type="submission" date="2016-10" db="EMBL/GenBank/DDBJ databases">
        <authorList>
            <person name="de Groot N.N."/>
        </authorList>
    </citation>
    <scope>NUCLEOTIDE SEQUENCE [LARGE SCALE GENOMIC DNA]</scope>
    <source>
        <strain evidence="4">BP1-145</strain>
        <strain evidence="1">BP1-148</strain>
    </source>
</reference>
<evidence type="ECO:0000313" key="3">
    <source>
        <dbReference type="Proteomes" id="UP000198779"/>
    </source>
</evidence>
<gene>
    <name evidence="2" type="ORF">SAMN04487900_10790</name>
    <name evidence="1" type="ORF">SAMN04487901_10490</name>
</gene>
<dbReference type="RefSeq" id="WP_091815614.1">
    <property type="nucleotide sequence ID" value="NZ_CP091790.1"/>
</dbReference>
<evidence type="ECO:0000313" key="1">
    <source>
        <dbReference type="EMBL" id="SDG45579.1"/>
    </source>
</evidence>
<protein>
    <submittedName>
        <fullName evidence="2">Uncharacterized protein</fullName>
    </submittedName>
</protein>
<reference evidence="2 3" key="2">
    <citation type="submission" date="2016-10" db="EMBL/GenBank/DDBJ databases">
        <authorList>
            <person name="Varghese N."/>
            <person name="Submissions S."/>
        </authorList>
    </citation>
    <scope>NUCLEOTIDE SEQUENCE</scope>
    <source>
        <strain evidence="2">BP1-145</strain>
        <strain evidence="3">BP1-148</strain>
    </source>
</reference>
<organism evidence="2 4">
    <name type="scientific">Prevotella communis</name>
    <dbReference type="NCBI Taxonomy" id="2913614"/>
    <lineage>
        <taxon>Bacteria</taxon>
        <taxon>Pseudomonadati</taxon>
        <taxon>Bacteroidota</taxon>
        <taxon>Bacteroidia</taxon>
        <taxon>Bacteroidales</taxon>
        <taxon>Prevotellaceae</taxon>
        <taxon>Prevotella</taxon>
    </lineage>
</organism>
<dbReference type="EMBL" id="FNIW01000007">
    <property type="protein sequence ID" value="SDO01537.1"/>
    <property type="molecule type" value="Genomic_DNA"/>
</dbReference>
<dbReference type="Proteomes" id="UP000199134">
    <property type="component" value="Unassembled WGS sequence"/>
</dbReference>
<evidence type="ECO:0000313" key="4">
    <source>
        <dbReference type="Proteomes" id="UP000199134"/>
    </source>
</evidence>
<keyword evidence="3" id="KW-1185">Reference proteome</keyword>
<name>A0A1H0G3S3_9BACT</name>
<dbReference type="OrthoDB" id="1077392at2"/>
<dbReference type="AlphaFoldDB" id="A0A1H0G3S3"/>
<dbReference type="EMBL" id="FNCQ01000004">
    <property type="protein sequence ID" value="SDG45579.1"/>
    <property type="molecule type" value="Genomic_DNA"/>
</dbReference>
<proteinExistence type="predicted"/>
<evidence type="ECO:0000313" key="2">
    <source>
        <dbReference type="EMBL" id="SDO01537.1"/>
    </source>
</evidence>
<sequence>MNLYLRYFDSETLVSSVDEAIEFLDNIDEIGMNPVLEADIREYAASDVYYPKRYKIRPRVYFIIIKTEAATMQDFKEKRALHPAEDGQKERQPIPAVLKLNEEREGWYEGELNFKRVLLVPGTGKFQYRDTQFVAQVKAYSGLDCYNRIVGHLRERVDERSQFPSAKGKNFKFRYLGEAKPLQS</sequence>
<accession>A0A1G7UES5</accession>
<accession>A0A1H0G3S3</accession>
<dbReference type="Proteomes" id="UP000198779">
    <property type="component" value="Unassembled WGS sequence"/>
</dbReference>